<dbReference type="Pfam" id="PF21088">
    <property type="entry name" value="MS_channel_1st"/>
    <property type="match status" value="1"/>
</dbReference>
<dbReference type="OrthoDB" id="9809206at2"/>
<dbReference type="STRING" id="1237149.C900_03534"/>
<keyword evidence="5 7" id="KW-1133">Transmembrane helix</keyword>
<dbReference type="SUPFAM" id="SSF82689">
    <property type="entry name" value="Mechanosensitive channel protein MscS (YggB), C-terminal domain"/>
    <property type="match status" value="1"/>
</dbReference>
<dbReference type="SUPFAM" id="SSF82861">
    <property type="entry name" value="Mechanosensitive channel protein MscS (YggB), transmembrane region"/>
    <property type="match status" value="1"/>
</dbReference>
<name>L8JQQ0_9BACT</name>
<protein>
    <submittedName>
        <fullName evidence="11">Potassium efflux system KefA protein</fullName>
    </submittedName>
</protein>
<organism evidence="11 12">
    <name type="scientific">Fulvivirga imtechensis AK7</name>
    <dbReference type="NCBI Taxonomy" id="1237149"/>
    <lineage>
        <taxon>Bacteria</taxon>
        <taxon>Pseudomonadati</taxon>
        <taxon>Bacteroidota</taxon>
        <taxon>Cytophagia</taxon>
        <taxon>Cytophagales</taxon>
        <taxon>Fulvivirgaceae</taxon>
        <taxon>Fulvivirga</taxon>
    </lineage>
</organism>
<reference evidence="11 12" key="1">
    <citation type="submission" date="2012-12" db="EMBL/GenBank/DDBJ databases">
        <title>Genome assembly of Fulvivirga imtechensis AK7.</title>
        <authorList>
            <person name="Nupur N."/>
            <person name="Khatri I."/>
            <person name="Kumar R."/>
            <person name="Subramanian S."/>
            <person name="Pinnaka A."/>
        </authorList>
    </citation>
    <scope>NUCLEOTIDE SEQUENCE [LARGE SCALE GENOMIC DNA]</scope>
    <source>
        <strain evidence="11 12">AK7</strain>
    </source>
</reference>
<dbReference type="AlphaFoldDB" id="L8JQQ0"/>
<dbReference type="PANTHER" id="PTHR30566">
    <property type="entry name" value="YNAI-RELATED MECHANOSENSITIVE ION CHANNEL"/>
    <property type="match status" value="1"/>
</dbReference>
<evidence type="ECO:0000259" key="10">
    <source>
        <dbReference type="Pfam" id="PF21088"/>
    </source>
</evidence>
<dbReference type="Gene3D" id="2.30.30.60">
    <property type="match status" value="1"/>
</dbReference>
<dbReference type="Pfam" id="PF21082">
    <property type="entry name" value="MS_channel_3rd"/>
    <property type="match status" value="1"/>
</dbReference>
<keyword evidence="6 7" id="KW-0472">Membrane</keyword>
<feature type="transmembrane region" description="Helical" evidence="7">
    <location>
        <begin position="64"/>
        <end position="84"/>
    </location>
</feature>
<comment type="similarity">
    <text evidence="2">Belongs to the MscS (TC 1.A.23) family.</text>
</comment>
<gene>
    <name evidence="11" type="ORF">C900_03534</name>
</gene>
<evidence type="ECO:0000256" key="6">
    <source>
        <dbReference type="ARBA" id="ARBA00023136"/>
    </source>
</evidence>
<evidence type="ECO:0000256" key="7">
    <source>
        <dbReference type="SAM" id="Phobius"/>
    </source>
</evidence>
<feature type="domain" description="Mechanosensitive ion channel MscS" evidence="8">
    <location>
        <begin position="179"/>
        <end position="246"/>
    </location>
</feature>
<accession>L8JQQ0</accession>
<evidence type="ECO:0000256" key="3">
    <source>
        <dbReference type="ARBA" id="ARBA00022475"/>
    </source>
</evidence>
<keyword evidence="3" id="KW-1003">Cell membrane</keyword>
<feature type="transmembrane region" description="Helical" evidence="7">
    <location>
        <begin position="158"/>
        <end position="177"/>
    </location>
</feature>
<dbReference type="GO" id="GO:0008381">
    <property type="term" value="F:mechanosensitive monoatomic ion channel activity"/>
    <property type="evidence" value="ECO:0007669"/>
    <property type="project" value="UniProtKB-ARBA"/>
</dbReference>
<proteinExistence type="inferred from homology"/>
<keyword evidence="12" id="KW-1185">Reference proteome</keyword>
<dbReference type="Gene3D" id="1.10.287.1260">
    <property type="match status" value="1"/>
</dbReference>
<dbReference type="InterPro" id="IPR011014">
    <property type="entry name" value="MscS_channel_TM-2"/>
</dbReference>
<evidence type="ECO:0000256" key="1">
    <source>
        <dbReference type="ARBA" id="ARBA00004651"/>
    </source>
</evidence>
<feature type="domain" description="Mechanosensitive ion channel transmembrane helices 2/3" evidence="10">
    <location>
        <begin position="138"/>
        <end position="178"/>
    </location>
</feature>
<dbReference type="PANTHER" id="PTHR30566:SF25">
    <property type="entry name" value="INNER MEMBRANE PROTEIN"/>
    <property type="match status" value="1"/>
</dbReference>
<dbReference type="Pfam" id="PF00924">
    <property type="entry name" value="MS_channel_2nd"/>
    <property type="match status" value="1"/>
</dbReference>
<dbReference type="GO" id="GO:0005886">
    <property type="term" value="C:plasma membrane"/>
    <property type="evidence" value="ECO:0007669"/>
    <property type="project" value="UniProtKB-SubCell"/>
</dbReference>
<dbReference type="PATRIC" id="fig|1237149.3.peg.3295"/>
<dbReference type="InterPro" id="IPR011066">
    <property type="entry name" value="MscS_channel_C_sf"/>
</dbReference>
<dbReference type="InterPro" id="IPR023408">
    <property type="entry name" value="MscS_beta-dom_sf"/>
</dbReference>
<evidence type="ECO:0000313" key="12">
    <source>
        <dbReference type="Proteomes" id="UP000011135"/>
    </source>
</evidence>
<dbReference type="SUPFAM" id="SSF50182">
    <property type="entry name" value="Sm-like ribonucleoproteins"/>
    <property type="match status" value="1"/>
</dbReference>
<dbReference type="InterPro" id="IPR049278">
    <property type="entry name" value="MS_channel_C"/>
</dbReference>
<feature type="transmembrane region" description="Helical" evidence="7">
    <location>
        <begin position="17"/>
        <end position="34"/>
    </location>
</feature>
<evidence type="ECO:0000313" key="11">
    <source>
        <dbReference type="EMBL" id="ELR70553.1"/>
    </source>
</evidence>
<feature type="domain" description="Mechanosensitive ion channel MscS C-terminal" evidence="9">
    <location>
        <begin position="253"/>
        <end position="337"/>
    </location>
</feature>
<keyword evidence="4 7" id="KW-0812">Transmembrane</keyword>
<feature type="transmembrane region" description="Helical" evidence="7">
    <location>
        <begin position="132"/>
        <end position="152"/>
    </location>
</feature>
<sequence length="369" mass="42395">MNEFLEKTYYNNTVQDYLIVIGGILVALSIMRLFKGIVITRLKKWAASTANHVDDYVITTIDKFIIPAVYAWIVYFGLSYLTLHPRVQDILSVAITVMVTFLVIRFVSSTILQLLRHYVRRQENGEEKVKQLGGVILIINVFIWVMGLLFFFDNMGYDITAVIAGLGIGGIAIALAAQNILGDLFNYFVIFFDRPFEVGDFLIIDDKLGVVEYIGIKTTRIKSLSGEQLVFSNSDLTGSRIHNYKRMQRRRVLFNIGVTYQTSYENLKRIPGVLKSAVEDQENVEFDRAHFKAYGNSSLDFEIVYYVLSSDYNIYMDIQQAINFRIFEEFKKMDVEIAYPTRTLYLMNGDGEKMTGDEAMNWSAQNRNQ</sequence>
<feature type="transmembrane region" description="Helical" evidence="7">
    <location>
        <begin position="90"/>
        <end position="112"/>
    </location>
</feature>
<comment type="caution">
    <text evidence="11">The sequence shown here is derived from an EMBL/GenBank/DDBJ whole genome shotgun (WGS) entry which is preliminary data.</text>
</comment>
<evidence type="ECO:0000259" key="9">
    <source>
        <dbReference type="Pfam" id="PF21082"/>
    </source>
</evidence>
<dbReference type="InterPro" id="IPR006685">
    <property type="entry name" value="MscS_channel_2nd"/>
</dbReference>
<evidence type="ECO:0000259" key="8">
    <source>
        <dbReference type="Pfam" id="PF00924"/>
    </source>
</evidence>
<evidence type="ECO:0000256" key="5">
    <source>
        <dbReference type="ARBA" id="ARBA00022989"/>
    </source>
</evidence>
<dbReference type="EMBL" id="AMZN01000051">
    <property type="protein sequence ID" value="ELR70553.1"/>
    <property type="molecule type" value="Genomic_DNA"/>
</dbReference>
<dbReference type="eggNOG" id="COG0668">
    <property type="taxonomic scope" value="Bacteria"/>
</dbReference>
<dbReference type="InterPro" id="IPR049142">
    <property type="entry name" value="MS_channel_1st"/>
</dbReference>
<dbReference type="Proteomes" id="UP000011135">
    <property type="component" value="Unassembled WGS sequence"/>
</dbReference>
<dbReference type="InterPro" id="IPR010920">
    <property type="entry name" value="LSM_dom_sf"/>
</dbReference>
<evidence type="ECO:0000256" key="4">
    <source>
        <dbReference type="ARBA" id="ARBA00022692"/>
    </source>
</evidence>
<evidence type="ECO:0000256" key="2">
    <source>
        <dbReference type="ARBA" id="ARBA00008017"/>
    </source>
</evidence>
<dbReference type="Gene3D" id="3.30.70.100">
    <property type="match status" value="1"/>
</dbReference>
<comment type="subcellular location">
    <subcellularLocation>
        <location evidence="1">Cell membrane</location>
        <topology evidence="1">Multi-pass membrane protein</topology>
    </subcellularLocation>
</comment>